<dbReference type="InterPro" id="IPR051466">
    <property type="entry name" value="D-amino_acid_metab_enzyme"/>
</dbReference>
<sequence length="412" mass="45314">MYFSFSNNCIIQMPELTPDYQYYCEIFKNTPKPFAFTDLDLLNENIRQILKRTGSAKKIRVASKSVRCRAVLEHVLAASDQFQGIMSFHPQEAVWLSQQGFDDILMGYPIWHETDLRAVAEEVKQGKMLVLMIDSPAHVQRINAIGQAMQVALPVCIDIDMSSKFPGIHFGVFRSSVHNATEALEVYEAIEAADFVTLDGIMGYEAQIAGLGDKIPGQAVKNAMIKLLKKRSIKEIARRRASVVHALAAQGAKLRVVNGGGTGSLESTIQEEVVTEVTVGSGFYTPGLFDNYSQFSHLPAAAYAIEVVRQPLPGMYTCLGGGYVASGAIAKDKQPVPYLPQGFRLTDNEGTGEVQTPITYQGSETLTYGSPIFLRHSKAGELCERFNEMHLVSEGKIAGKEPTFRGEGKCFL</sequence>
<dbReference type="PANTHER" id="PTHR28004">
    <property type="entry name" value="ZGC:162816-RELATED"/>
    <property type="match status" value="1"/>
</dbReference>
<gene>
    <name evidence="2" type="ORF">M23134_06235</name>
</gene>
<evidence type="ECO:0000259" key="1">
    <source>
        <dbReference type="Pfam" id="PF01168"/>
    </source>
</evidence>
<feature type="domain" description="Alanine racemase N-terminal" evidence="1">
    <location>
        <begin position="38"/>
        <end position="284"/>
    </location>
</feature>
<evidence type="ECO:0000313" key="3">
    <source>
        <dbReference type="Proteomes" id="UP000004095"/>
    </source>
</evidence>
<proteinExistence type="predicted"/>
<dbReference type="PANTHER" id="PTHR28004:SF2">
    <property type="entry name" value="D-SERINE DEHYDRATASE"/>
    <property type="match status" value="1"/>
</dbReference>
<keyword evidence="3" id="KW-1185">Reference proteome</keyword>
<comment type="caution">
    <text evidence="2">The sequence shown here is derived from an EMBL/GenBank/DDBJ whole genome shotgun (WGS) entry which is preliminary data.</text>
</comment>
<dbReference type="Proteomes" id="UP000004095">
    <property type="component" value="Unassembled WGS sequence"/>
</dbReference>
<dbReference type="SUPFAM" id="SSF51419">
    <property type="entry name" value="PLP-binding barrel"/>
    <property type="match status" value="1"/>
</dbReference>
<dbReference type="GO" id="GO:0036088">
    <property type="term" value="P:D-serine catabolic process"/>
    <property type="evidence" value="ECO:0007669"/>
    <property type="project" value="TreeGrafter"/>
</dbReference>
<dbReference type="Gene3D" id="3.20.20.10">
    <property type="entry name" value="Alanine racemase"/>
    <property type="match status" value="1"/>
</dbReference>
<dbReference type="GO" id="GO:0008721">
    <property type="term" value="F:D-serine ammonia-lyase activity"/>
    <property type="evidence" value="ECO:0007669"/>
    <property type="project" value="TreeGrafter"/>
</dbReference>
<organism evidence="2 3">
    <name type="scientific">Microscilla marina ATCC 23134</name>
    <dbReference type="NCBI Taxonomy" id="313606"/>
    <lineage>
        <taxon>Bacteria</taxon>
        <taxon>Pseudomonadati</taxon>
        <taxon>Bacteroidota</taxon>
        <taxon>Cytophagia</taxon>
        <taxon>Cytophagales</taxon>
        <taxon>Microscillaceae</taxon>
        <taxon>Microscilla</taxon>
    </lineage>
</organism>
<reference evidence="2 3" key="1">
    <citation type="submission" date="2007-01" db="EMBL/GenBank/DDBJ databases">
        <authorList>
            <person name="Haygood M."/>
            <person name="Podell S."/>
            <person name="Anderson C."/>
            <person name="Hopkinson B."/>
            <person name="Roe K."/>
            <person name="Barbeau K."/>
            <person name="Gaasterland T."/>
            <person name="Ferriera S."/>
            <person name="Johnson J."/>
            <person name="Kravitz S."/>
            <person name="Beeson K."/>
            <person name="Sutton G."/>
            <person name="Rogers Y.-H."/>
            <person name="Friedman R."/>
            <person name="Frazier M."/>
            <person name="Venter J.C."/>
        </authorList>
    </citation>
    <scope>NUCLEOTIDE SEQUENCE [LARGE SCALE GENOMIC DNA]</scope>
    <source>
        <strain evidence="2 3">ATCC 23134</strain>
    </source>
</reference>
<accession>A2A018</accession>
<protein>
    <recommendedName>
        <fullName evidence="1">Alanine racemase N-terminal domain-containing protein</fullName>
    </recommendedName>
</protein>
<dbReference type="eggNOG" id="COG3616">
    <property type="taxonomic scope" value="Bacteria"/>
</dbReference>
<dbReference type="EMBL" id="AAWS01000088">
    <property type="protein sequence ID" value="EAY24013.1"/>
    <property type="molecule type" value="Genomic_DNA"/>
</dbReference>
<dbReference type="AlphaFoldDB" id="A2A018"/>
<dbReference type="InterPro" id="IPR029066">
    <property type="entry name" value="PLP-binding_barrel"/>
</dbReference>
<evidence type="ECO:0000313" key="2">
    <source>
        <dbReference type="EMBL" id="EAY24013.1"/>
    </source>
</evidence>
<dbReference type="InterPro" id="IPR001608">
    <property type="entry name" value="Ala_racemase_N"/>
</dbReference>
<dbReference type="CDD" id="cd06813">
    <property type="entry name" value="PLPDE_III_DSD_D-TA_like_2"/>
    <property type="match status" value="1"/>
</dbReference>
<dbReference type="Pfam" id="PF01168">
    <property type="entry name" value="Ala_racemase_N"/>
    <property type="match status" value="1"/>
</dbReference>
<name>A2A018_MICM2</name>